<dbReference type="AlphaFoldDB" id="A0A8C4QXR0"/>
<feature type="coiled-coil region" evidence="9">
    <location>
        <begin position="147"/>
        <end position="174"/>
    </location>
</feature>
<keyword evidence="5" id="KW-0653">Protein transport</keyword>
<dbReference type="GO" id="GO:0006891">
    <property type="term" value="P:intra-Golgi vesicle-mediated transport"/>
    <property type="evidence" value="ECO:0007669"/>
    <property type="project" value="TreeGrafter"/>
</dbReference>
<evidence type="ECO:0000256" key="3">
    <source>
        <dbReference type="ARBA" id="ARBA00020976"/>
    </source>
</evidence>
<keyword evidence="9" id="KW-0175">Coiled coil</keyword>
<dbReference type="GO" id="GO:0007030">
    <property type="term" value="P:Golgi organization"/>
    <property type="evidence" value="ECO:0007669"/>
    <property type="project" value="TreeGrafter"/>
</dbReference>
<evidence type="ECO:0000256" key="4">
    <source>
        <dbReference type="ARBA" id="ARBA00022448"/>
    </source>
</evidence>
<dbReference type="InterPro" id="IPR048685">
    <property type="entry name" value="COG3_C"/>
</dbReference>
<comment type="similarity">
    <text evidence="2">Belongs to the COG3 family.</text>
</comment>
<name>A0A8C4QXR0_EPTBU</name>
<dbReference type="Proteomes" id="UP000694388">
    <property type="component" value="Unplaced"/>
</dbReference>
<dbReference type="InterPro" id="IPR007265">
    <property type="entry name" value="COG_su3"/>
</dbReference>
<evidence type="ECO:0000256" key="1">
    <source>
        <dbReference type="ARBA" id="ARBA00004395"/>
    </source>
</evidence>
<dbReference type="PANTHER" id="PTHR13302:SF8">
    <property type="entry name" value="CONSERVED OLIGOMERIC GOLGI COMPLEX SUBUNIT 3"/>
    <property type="match status" value="1"/>
</dbReference>
<keyword evidence="6" id="KW-0333">Golgi apparatus</keyword>
<reference evidence="12" key="1">
    <citation type="submission" date="2025-08" db="UniProtKB">
        <authorList>
            <consortium name="Ensembl"/>
        </authorList>
    </citation>
    <scope>IDENTIFICATION</scope>
</reference>
<dbReference type="PANTHER" id="PTHR13302">
    <property type="entry name" value="CONSERVED OLIGOMERIC GOLGI COMPLEX COMPONENT 3"/>
    <property type="match status" value="1"/>
</dbReference>
<dbReference type="Ensembl" id="ENSEBUT00000022742.1">
    <property type="protein sequence ID" value="ENSEBUP00000022166.1"/>
    <property type="gene ID" value="ENSEBUG00000013663.1"/>
</dbReference>
<feature type="domain" description="Conserved oligomeric Golgi complex subunit 3 C-terminal" evidence="11">
    <location>
        <begin position="306"/>
        <end position="648"/>
    </location>
</feature>
<dbReference type="GeneTree" id="ENSGT00390000015682"/>
<evidence type="ECO:0000259" key="11">
    <source>
        <dbReference type="Pfam" id="PF20671"/>
    </source>
</evidence>
<dbReference type="GO" id="GO:0000139">
    <property type="term" value="C:Golgi membrane"/>
    <property type="evidence" value="ECO:0007669"/>
    <property type="project" value="UniProtKB-SubCell"/>
</dbReference>
<comment type="subcellular location">
    <subcellularLocation>
        <location evidence="1">Golgi apparatus membrane</location>
        <topology evidence="1">Peripheral membrane protein</topology>
    </subcellularLocation>
</comment>
<evidence type="ECO:0000256" key="9">
    <source>
        <dbReference type="SAM" id="Coils"/>
    </source>
</evidence>
<sequence length="835" mass="94220">MKNKKKKQERMDVYILPEVRRGLYSDRFATPPCTRVVAIPTVMASSPGGLTCRQTDSILELKAVAETRPLPSELPREDPGSLPGLMLPLPPTGLDLMEQNLAEGFMVLGLDGQLVDTAQQFFSWMAKVQESMSEDEEHKYRLVRDGLQALRDECEHLLEAVDAALSELAMLEKNFLFVSSKTGALQRACEELLQQQTRLMVLADGIQQKLSYFNELETISTRFNSPTLSVTNEGFIPMLAKLDDCISYITAHPEFHDFPVYVHRVEVCVTRVTQLLKTHITRQLLSLSASLSSQQSGVPGNDNAFTMFYVRFRTTAPKVQNLIEQIEQRTDKGSEYLACLAEIHTCYLDQRQHLLEPSVTSTIAELANVNRRDHCALVRGGCAFLVHVCQDEHRLFREFFTRPSPKLDEMLEKLCLTIYDVLRPIVIHLAHLETLSELCSILKNEMLEAHIMNNPGQLAAFATVAKQVLEDVQERLVYRTHIYIRTEILGYRPAPGDLAYPDKLEMMEKIAQSLREEAKQRHVRPEGESFLDVQLEDSSANAGSPTQIPAPVSPADLHAMWYPTARRTLVCLSKLYRCIEKPVFQGLSQEALAACMKSLIAASDAIGRNKTSTDGQLFLIKHLLILREQIAPFHADFTIREISVDLKKTKAAAFKMLTPTSVSKLFRLNSNNALLEFLLQGSPEIKEQCVDSKKDVDFELKAVCERFIEQQRNILLEGIQNFIDKVSSLKDTHNKGQPSSSLSQQPWGKPEQIQDVVASTYKTLKQKLPAILRSLSLYLANRDTERILFKPIKSHVQAAFLKLHTMLADDFATEDLQIIACPSPEQVNLLLSMEK</sequence>
<dbReference type="Pfam" id="PF04136">
    <property type="entry name" value="COG3_N"/>
    <property type="match status" value="1"/>
</dbReference>
<proteinExistence type="inferred from homology"/>
<dbReference type="Pfam" id="PF20671">
    <property type="entry name" value="COG3_C"/>
    <property type="match status" value="1"/>
</dbReference>
<evidence type="ECO:0000313" key="13">
    <source>
        <dbReference type="Proteomes" id="UP000694388"/>
    </source>
</evidence>
<evidence type="ECO:0000256" key="2">
    <source>
        <dbReference type="ARBA" id="ARBA00009936"/>
    </source>
</evidence>
<keyword evidence="13" id="KW-1185">Reference proteome</keyword>
<dbReference type="GO" id="GO:0017119">
    <property type="term" value="C:Golgi transport complex"/>
    <property type="evidence" value="ECO:0007669"/>
    <property type="project" value="TreeGrafter"/>
</dbReference>
<organism evidence="12 13">
    <name type="scientific">Eptatretus burgeri</name>
    <name type="common">Inshore hagfish</name>
    <dbReference type="NCBI Taxonomy" id="7764"/>
    <lineage>
        <taxon>Eukaryota</taxon>
        <taxon>Metazoa</taxon>
        <taxon>Chordata</taxon>
        <taxon>Craniata</taxon>
        <taxon>Vertebrata</taxon>
        <taxon>Cyclostomata</taxon>
        <taxon>Myxini</taxon>
        <taxon>Myxiniformes</taxon>
        <taxon>Myxinidae</taxon>
        <taxon>Eptatretinae</taxon>
        <taxon>Eptatretus</taxon>
    </lineage>
</organism>
<dbReference type="GO" id="GO:0006886">
    <property type="term" value="P:intracellular protein transport"/>
    <property type="evidence" value="ECO:0007669"/>
    <property type="project" value="InterPro"/>
</dbReference>
<evidence type="ECO:0000259" key="10">
    <source>
        <dbReference type="Pfam" id="PF04136"/>
    </source>
</evidence>
<dbReference type="InterPro" id="IPR048320">
    <property type="entry name" value="COG3_N"/>
</dbReference>
<evidence type="ECO:0000313" key="12">
    <source>
        <dbReference type="Ensembl" id="ENSEBUP00000022166.1"/>
    </source>
</evidence>
<keyword evidence="7" id="KW-0472">Membrane</keyword>
<feature type="domain" description="Conserved oligomeric Golgi complex subunit 3 N-terminal" evidence="10">
    <location>
        <begin position="144"/>
        <end position="284"/>
    </location>
</feature>
<reference evidence="12" key="2">
    <citation type="submission" date="2025-09" db="UniProtKB">
        <authorList>
            <consortium name="Ensembl"/>
        </authorList>
    </citation>
    <scope>IDENTIFICATION</scope>
</reference>
<dbReference type="GO" id="GO:0005801">
    <property type="term" value="C:cis-Golgi network"/>
    <property type="evidence" value="ECO:0007669"/>
    <property type="project" value="InterPro"/>
</dbReference>
<evidence type="ECO:0000256" key="5">
    <source>
        <dbReference type="ARBA" id="ARBA00022927"/>
    </source>
</evidence>
<keyword evidence="4" id="KW-0813">Transport</keyword>
<dbReference type="OMA" id="DEFELWG"/>
<accession>A0A8C4QXR0</accession>
<evidence type="ECO:0000256" key="8">
    <source>
        <dbReference type="ARBA" id="ARBA00031339"/>
    </source>
</evidence>
<evidence type="ECO:0000256" key="7">
    <source>
        <dbReference type="ARBA" id="ARBA00023136"/>
    </source>
</evidence>
<protein>
    <recommendedName>
        <fullName evidence="3">Conserved oligomeric Golgi complex subunit 3</fullName>
    </recommendedName>
    <alternativeName>
        <fullName evidence="8">Component of oligomeric Golgi complex 3</fullName>
    </alternativeName>
</protein>
<evidence type="ECO:0000256" key="6">
    <source>
        <dbReference type="ARBA" id="ARBA00023034"/>
    </source>
</evidence>